<keyword evidence="6 9" id="KW-0472">Membrane</keyword>
<feature type="transmembrane region" description="Helical" evidence="9">
    <location>
        <begin position="218"/>
        <end position="237"/>
    </location>
</feature>
<protein>
    <recommendedName>
        <fullName evidence="3">Nuclear rim protein 1</fullName>
    </recommendedName>
</protein>
<dbReference type="GO" id="GO:0043007">
    <property type="term" value="P:maintenance of rDNA"/>
    <property type="evidence" value="ECO:0007669"/>
    <property type="project" value="TreeGrafter"/>
</dbReference>
<evidence type="ECO:0000256" key="3">
    <source>
        <dbReference type="ARBA" id="ARBA00018310"/>
    </source>
</evidence>
<feature type="compositionally biased region" description="Low complexity" evidence="8">
    <location>
        <begin position="466"/>
        <end position="490"/>
    </location>
</feature>
<keyword evidence="11" id="KW-1185">Reference proteome</keyword>
<proteinExistence type="inferred from homology"/>
<dbReference type="Proteomes" id="UP000292447">
    <property type="component" value="Chromosome III"/>
</dbReference>
<dbReference type="GO" id="GO:0031965">
    <property type="term" value="C:nuclear membrane"/>
    <property type="evidence" value="ECO:0007669"/>
    <property type="project" value="UniProtKB-SubCell"/>
</dbReference>
<evidence type="ECO:0000256" key="8">
    <source>
        <dbReference type="SAM" id="MobiDB-lite"/>
    </source>
</evidence>
<evidence type="ECO:0000256" key="4">
    <source>
        <dbReference type="ARBA" id="ARBA00022692"/>
    </source>
</evidence>
<evidence type="ECO:0000313" key="11">
    <source>
        <dbReference type="Proteomes" id="UP000292447"/>
    </source>
</evidence>
<comment type="function">
    <text evidence="7">Member of a perinuclear network that controls recombination at multiple loci to maintain genome stability. Required for rDNA repeat stability.</text>
</comment>
<evidence type="ECO:0000256" key="7">
    <source>
        <dbReference type="ARBA" id="ARBA00024979"/>
    </source>
</evidence>
<keyword evidence="4 9" id="KW-0812">Transmembrane</keyword>
<sequence length="490" mass="56018">MARKRIVRKQPLFDRIRSYPLDLLLSLNEQRLSIDWDDHVPQCLPVGTFLSLLFLVLCKTRLYYVSVKDKRDNLLFRSDYSTYQQVVARAVNGLQTTPIATPKYKSDSVTHTLLWLVNVLLVVLFAVSLINAVNVYLLPYRSYTLLGRSADSAKPKGSRVTRQNVSNSTPKGIFQSVYQYFEEKSVYETDDSDADTTYEPRYLEKDVWMMSVWDPSRFLLYSAASFSPVVLFTSWLFSSASLWRAAVLILLFNCSAVYTSQKFLQLISDKQIIYQETFNEYNKKYVIPKTSVLRKNASVDATHGPYAPAGKTVHDDPVGHLQNDLAFITHNIHGTRLKSVRADYEAAQLSRPVSPAKHLAQSGNFLPPSSHGARYDSSMRSIHERPSFYNESTDRRSMMTLSTPFTMRNAGNELFLQRPDTYSRANETFSKGHDSFSRPSSRAHSPWKSPARLGYNPNISYNERTQLSPNRSSRQLSPQRSPSPSKRVWH</sequence>
<dbReference type="PANTHER" id="PTHR28293:SF1">
    <property type="entry name" value="NUCLEAR RIM PROTEIN 1"/>
    <property type="match status" value="1"/>
</dbReference>
<comment type="subcellular location">
    <subcellularLocation>
        <location evidence="1">Nucleus membrane</location>
        <topology evidence="1">Multi-pass membrane protein</topology>
    </subcellularLocation>
</comment>
<evidence type="ECO:0000313" key="10">
    <source>
        <dbReference type="EMBL" id="QBM88788.1"/>
    </source>
</evidence>
<dbReference type="AlphaFoldDB" id="A0A4P6XRQ7"/>
<evidence type="ECO:0000256" key="9">
    <source>
        <dbReference type="SAM" id="Phobius"/>
    </source>
</evidence>
<dbReference type="EMBL" id="CP034458">
    <property type="protein sequence ID" value="QBM88788.1"/>
    <property type="molecule type" value="Genomic_DNA"/>
</dbReference>
<evidence type="ECO:0000256" key="2">
    <source>
        <dbReference type="ARBA" id="ARBA00007900"/>
    </source>
</evidence>
<feature type="region of interest" description="Disordered" evidence="8">
    <location>
        <begin position="353"/>
        <end position="377"/>
    </location>
</feature>
<dbReference type="InterPro" id="IPR018819">
    <property type="entry name" value="Nur1/Mug154"/>
</dbReference>
<accession>A0A4P6XRQ7</accession>
<name>A0A4P6XRQ7_9ASCO</name>
<organism evidence="10 11">
    <name type="scientific">Metschnikowia aff. pulcherrima</name>
    <dbReference type="NCBI Taxonomy" id="2163413"/>
    <lineage>
        <taxon>Eukaryota</taxon>
        <taxon>Fungi</taxon>
        <taxon>Dikarya</taxon>
        <taxon>Ascomycota</taxon>
        <taxon>Saccharomycotina</taxon>
        <taxon>Pichiomycetes</taxon>
        <taxon>Metschnikowiaceae</taxon>
        <taxon>Metschnikowia</taxon>
    </lineage>
</organism>
<evidence type="ECO:0000256" key="1">
    <source>
        <dbReference type="ARBA" id="ARBA00004232"/>
    </source>
</evidence>
<evidence type="ECO:0000256" key="6">
    <source>
        <dbReference type="ARBA" id="ARBA00023136"/>
    </source>
</evidence>
<dbReference type="GO" id="GO:0007096">
    <property type="term" value="P:regulation of exit from mitosis"/>
    <property type="evidence" value="ECO:0007669"/>
    <property type="project" value="TreeGrafter"/>
</dbReference>
<feature type="region of interest" description="Disordered" evidence="8">
    <location>
        <begin position="425"/>
        <end position="490"/>
    </location>
</feature>
<feature type="transmembrane region" description="Helical" evidence="9">
    <location>
        <begin position="43"/>
        <end position="64"/>
    </location>
</feature>
<keyword evidence="5 9" id="KW-1133">Transmembrane helix</keyword>
<reference evidence="11" key="1">
    <citation type="submission" date="2019-03" db="EMBL/GenBank/DDBJ databases">
        <title>Snf2 controls pulcherriminic acid biosynthesis and connects pigmentation and antifungal activity of the yeast Metschnikowia pulcherrima.</title>
        <authorList>
            <person name="Gore-Lloyd D."/>
            <person name="Sumann I."/>
            <person name="Brachmann A.O."/>
            <person name="Schneeberger K."/>
            <person name="Ortiz-Merino R.A."/>
            <person name="Moreno-Beltran M."/>
            <person name="Schlaefli M."/>
            <person name="Kirner P."/>
            <person name="Santos Kron A."/>
            <person name="Wolfe K.H."/>
            <person name="Piel J."/>
            <person name="Ahrens C.H."/>
            <person name="Henk D."/>
            <person name="Freimoser F.M."/>
        </authorList>
    </citation>
    <scope>NUCLEOTIDE SEQUENCE [LARGE SCALE GENOMIC DNA]</scope>
    <source>
        <strain evidence="11">APC 1.2</strain>
    </source>
</reference>
<dbReference type="Pfam" id="PF10332">
    <property type="entry name" value="DUF2418"/>
    <property type="match status" value="1"/>
</dbReference>
<gene>
    <name evidence="10" type="primary">MPUL0C07690</name>
    <name evidence="10" type="ORF">METSCH_C07690</name>
</gene>
<evidence type="ECO:0000256" key="5">
    <source>
        <dbReference type="ARBA" id="ARBA00022989"/>
    </source>
</evidence>
<comment type="similarity">
    <text evidence="2">Belongs to the NUR1 family.</text>
</comment>
<dbReference type="PANTHER" id="PTHR28293">
    <property type="entry name" value="NUCLEAR RIM PROTEIN 1"/>
    <property type="match status" value="1"/>
</dbReference>
<feature type="transmembrane region" description="Helical" evidence="9">
    <location>
        <begin position="113"/>
        <end position="138"/>
    </location>
</feature>